<organism evidence="2 3">
    <name type="scientific">Cephus cinctus</name>
    <name type="common">Wheat stem sawfly</name>
    <dbReference type="NCBI Taxonomy" id="211228"/>
    <lineage>
        <taxon>Eukaryota</taxon>
        <taxon>Metazoa</taxon>
        <taxon>Ecdysozoa</taxon>
        <taxon>Arthropoda</taxon>
        <taxon>Hexapoda</taxon>
        <taxon>Insecta</taxon>
        <taxon>Pterygota</taxon>
        <taxon>Neoptera</taxon>
        <taxon>Endopterygota</taxon>
        <taxon>Hymenoptera</taxon>
        <taxon>Cephoidea</taxon>
        <taxon>Cephidae</taxon>
        <taxon>Cephus</taxon>
    </lineage>
</organism>
<protein>
    <submittedName>
        <fullName evidence="3">Uncharacterized protein LOC107265399</fullName>
    </submittedName>
</protein>
<dbReference type="GeneID" id="107265399"/>
<feature type="signal peptide" evidence="1">
    <location>
        <begin position="1"/>
        <end position="16"/>
    </location>
</feature>
<keyword evidence="1" id="KW-0732">Signal</keyword>
<feature type="chain" id="PRO_5042586030" evidence="1">
    <location>
        <begin position="17"/>
        <end position="293"/>
    </location>
</feature>
<dbReference type="KEGG" id="ccin:107265399"/>
<keyword evidence="2" id="KW-1185">Reference proteome</keyword>
<dbReference type="AlphaFoldDB" id="A0AAJ7BNB3"/>
<gene>
    <name evidence="3" type="primary">LOC107265399</name>
</gene>
<accession>A0AAJ7BNB3</accession>
<evidence type="ECO:0000313" key="3">
    <source>
        <dbReference type="RefSeq" id="XP_015590312.1"/>
    </source>
</evidence>
<reference evidence="3" key="1">
    <citation type="submission" date="2025-08" db="UniProtKB">
        <authorList>
            <consortium name="RefSeq"/>
        </authorList>
    </citation>
    <scope>IDENTIFICATION</scope>
</reference>
<name>A0AAJ7BNB3_CEPCN</name>
<dbReference type="Proteomes" id="UP000694920">
    <property type="component" value="Unplaced"/>
</dbReference>
<evidence type="ECO:0000256" key="1">
    <source>
        <dbReference type="SAM" id="SignalP"/>
    </source>
</evidence>
<dbReference type="RefSeq" id="XP_015590312.1">
    <property type="nucleotide sequence ID" value="XM_015734826.2"/>
</dbReference>
<sequence length="293" mass="33654">MNLRVLLLTLVSMCLAQDVVTGRFSRSPESHIQYSDPNGLKVNWKLYAPYTQWKSHLEKPQRAQRAETGTIHPTSNHQVQPIKNEVLQNKVEAEQVQYKPYFAVPTHIKELIVRAYKPHGAYIDPEAFIYKTHPQNLAPVYDQSAVAQSQSSQTHQDDIKQSAAYKPKAQEYIIFGGKIEKQEKNDNAQNHQEAKVPYSSLMSAPQPVVSMAHLDYSKNMPVEIQRLLHYQAQLPYNVIANHILYQPKSIFIPKPLAEQEKGPYQYRSKVYVLKNNQADVDPSVKPIEKKQRQ</sequence>
<evidence type="ECO:0000313" key="2">
    <source>
        <dbReference type="Proteomes" id="UP000694920"/>
    </source>
</evidence>
<proteinExistence type="predicted"/>